<name>A0A1M5P6Q9_9GAMM</name>
<accession>A0A1M5P6Q9</accession>
<proteinExistence type="predicted"/>
<gene>
    <name evidence="1" type="ORF">SAMN02745129_1307</name>
</gene>
<dbReference type="Pfam" id="PF06108">
    <property type="entry name" value="DUF952"/>
    <property type="match status" value="1"/>
</dbReference>
<organism evidence="1 2">
    <name type="scientific">Ferrimonas marina</name>
    <dbReference type="NCBI Taxonomy" id="299255"/>
    <lineage>
        <taxon>Bacteria</taxon>
        <taxon>Pseudomonadati</taxon>
        <taxon>Pseudomonadota</taxon>
        <taxon>Gammaproteobacteria</taxon>
        <taxon>Alteromonadales</taxon>
        <taxon>Ferrimonadaceae</taxon>
        <taxon>Ferrimonas</taxon>
    </lineage>
</organism>
<dbReference type="SUPFAM" id="SSF56399">
    <property type="entry name" value="ADP-ribosylation"/>
    <property type="match status" value="1"/>
</dbReference>
<dbReference type="RefSeq" id="WP_067658708.1">
    <property type="nucleotide sequence ID" value="NZ_FQXG01000001.1"/>
</dbReference>
<reference evidence="1 2" key="1">
    <citation type="submission" date="2016-11" db="EMBL/GenBank/DDBJ databases">
        <authorList>
            <person name="Jaros S."/>
            <person name="Januszkiewicz K."/>
            <person name="Wedrychowicz H."/>
        </authorList>
    </citation>
    <scope>NUCLEOTIDE SEQUENCE [LARGE SCALE GENOMIC DNA]</scope>
    <source>
        <strain evidence="1 2">DSM 16917</strain>
    </source>
</reference>
<dbReference type="STRING" id="299255.SAMN02745129_1307"/>
<evidence type="ECO:0000313" key="2">
    <source>
        <dbReference type="Proteomes" id="UP000184268"/>
    </source>
</evidence>
<dbReference type="OrthoDB" id="6169442at2"/>
<dbReference type="Gene3D" id="3.20.170.20">
    <property type="entry name" value="Protein of unknown function DUF952"/>
    <property type="match status" value="1"/>
</dbReference>
<dbReference type="Proteomes" id="UP000184268">
    <property type="component" value="Unassembled WGS sequence"/>
</dbReference>
<keyword evidence="2" id="KW-1185">Reference proteome</keyword>
<dbReference type="InterPro" id="IPR009297">
    <property type="entry name" value="DUF952"/>
</dbReference>
<dbReference type="AlphaFoldDB" id="A0A1M5P6Q9"/>
<dbReference type="EMBL" id="FQXG01000001">
    <property type="protein sequence ID" value="SHG97395.1"/>
    <property type="molecule type" value="Genomic_DNA"/>
</dbReference>
<evidence type="ECO:0000313" key="1">
    <source>
        <dbReference type="EMBL" id="SHG97395.1"/>
    </source>
</evidence>
<sequence>MRVSINSKVAILYRVVDADSWRQAQQSGWVPRCGADQRADWVHLNVQESLKVVTPRYFHPSDKPVALAIAVDHLQGELVWLEPTEEKPWIQPCAKIANLPLSAVVSVIPLTRDDRGAEFLFPPSGADKH</sequence>
<protein>
    <submittedName>
        <fullName evidence="1">Uncharacterized conserved protein, DUF952 family</fullName>
    </submittedName>
</protein>